<evidence type="ECO:0000256" key="3">
    <source>
        <dbReference type="ARBA" id="ARBA00022679"/>
    </source>
</evidence>
<evidence type="ECO:0000313" key="9">
    <source>
        <dbReference type="Proteomes" id="UP000185663"/>
    </source>
</evidence>
<proteinExistence type="predicted"/>
<keyword evidence="3 8" id="KW-0808">Transferase</keyword>
<dbReference type="RefSeq" id="WP_083371124.1">
    <property type="nucleotide sequence ID" value="NZ_LT629776.1"/>
</dbReference>
<evidence type="ECO:0000313" key="8">
    <source>
        <dbReference type="EMBL" id="SDR78577.1"/>
    </source>
</evidence>
<dbReference type="PANTHER" id="PTHR10815">
    <property type="entry name" value="METHYLATED-DNA--PROTEIN-CYSTEINE METHYLTRANSFERASE"/>
    <property type="match status" value="1"/>
</dbReference>
<evidence type="ECO:0000259" key="7">
    <source>
        <dbReference type="Pfam" id="PF01035"/>
    </source>
</evidence>
<dbReference type="GO" id="GO:0006281">
    <property type="term" value="P:DNA repair"/>
    <property type="evidence" value="ECO:0007669"/>
    <property type="project" value="UniProtKB-KW"/>
</dbReference>
<dbReference type="InterPro" id="IPR036388">
    <property type="entry name" value="WH-like_DNA-bd_sf"/>
</dbReference>
<comment type="catalytic activity">
    <reaction evidence="1">
        <text>a 4-O-methyl-thymidine in DNA + L-cysteinyl-[protein] = a thymidine in DNA + S-methyl-L-cysteinyl-[protein]</text>
        <dbReference type="Rhea" id="RHEA:53428"/>
        <dbReference type="Rhea" id="RHEA-COMP:10131"/>
        <dbReference type="Rhea" id="RHEA-COMP:10132"/>
        <dbReference type="Rhea" id="RHEA-COMP:13555"/>
        <dbReference type="Rhea" id="RHEA-COMP:13556"/>
        <dbReference type="ChEBI" id="CHEBI:29950"/>
        <dbReference type="ChEBI" id="CHEBI:82612"/>
        <dbReference type="ChEBI" id="CHEBI:137386"/>
        <dbReference type="ChEBI" id="CHEBI:137387"/>
        <dbReference type="EC" id="2.1.1.63"/>
    </reaction>
</comment>
<name>A0A1H1LW05_9CELL</name>
<dbReference type="eggNOG" id="COG0350">
    <property type="taxonomic scope" value="Bacteria"/>
</dbReference>
<dbReference type="Proteomes" id="UP000185663">
    <property type="component" value="Chromosome I"/>
</dbReference>
<dbReference type="PANTHER" id="PTHR10815:SF13">
    <property type="entry name" value="METHYLATED-DNA--PROTEIN-CYSTEINE METHYLTRANSFERASE"/>
    <property type="match status" value="1"/>
</dbReference>
<dbReference type="PROSITE" id="PS00374">
    <property type="entry name" value="MGMT"/>
    <property type="match status" value="1"/>
</dbReference>
<keyword evidence="2 8" id="KW-0489">Methyltransferase</keyword>
<feature type="domain" description="Methylated-DNA-[protein]-cysteine S-methyltransferase DNA binding" evidence="7">
    <location>
        <begin position="92"/>
        <end position="171"/>
    </location>
</feature>
<keyword evidence="5" id="KW-0234">DNA repair</keyword>
<dbReference type="SUPFAM" id="SSF46767">
    <property type="entry name" value="Methylated DNA-protein cysteine methyltransferase, C-terminal domain"/>
    <property type="match status" value="1"/>
</dbReference>
<comment type="catalytic activity">
    <reaction evidence="6">
        <text>a 6-O-methyl-2'-deoxyguanosine in DNA + L-cysteinyl-[protein] = S-methyl-L-cysteinyl-[protein] + a 2'-deoxyguanosine in DNA</text>
        <dbReference type="Rhea" id="RHEA:24000"/>
        <dbReference type="Rhea" id="RHEA-COMP:10131"/>
        <dbReference type="Rhea" id="RHEA-COMP:10132"/>
        <dbReference type="Rhea" id="RHEA-COMP:11367"/>
        <dbReference type="Rhea" id="RHEA-COMP:11368"/>
        <dbReference type="ChEBI" id="CHEBI:29950"/>
        <dbReference type="ChEBI" id="CHEBI:82612"/>
        <dbReference type="ChEBI" id="CHEBI:85445"/>
        <dbReference type="ChEBI" id="CHEBI:85448"/>
        <dbReference type="EC" id="2.1.1.63"/>
    </reaction>
</comment>
<dbReference type="InterPro" id="IPR001497">
    <property type="entry name" value="MethylDNA_cys_MeTrfase_AS"/>
</dbReference>
<dbReference type="STRING" id="545619.SAMN04489860_0045"/>
<sequence length="176" mass="18232">MTTAAATACTLDTPDGPFSVVTRADGAVLASGWTDDVGSLVALIHPTLRPAEVRPAREDDPAVGHAVSAVRAYYAGDIAAPGRVAVVQVSGPFREAAWETLRDVEPGAPVTYTEYAERSGRPAAVRAAAGACAMNAAALFVPCHRVLRSDGSLGGFRYGLAIKESLLAREATDRPA</sequence>
<evidence type="ECO:0000256" key="2">
    <source>
        <dbReference type="ARBA" id="ARBA00022603"/>
    </source>
</evidence>
<reference evidence="8 9" key="1">
    <citation type="submission" date="2016-10" db="EMBL/GenBank/DDBJ databases">
        <authorList>
            <person name="de Groot N.N."/>
        </authorList>
    </citation>
    <scope>NUCLEOTIDE SEQUENCE [LARGE SCALE GENOMIC DNA]</scope>
    <source>
        <strain evidence="8 9">DSM 22126</strain>
    </source>
</reference>
<organism evidence="8 9">
    <name type="scientific">Paraoerskovia marina</name>
    <dbReference type="NCBI Taxonomy" id="545619"/>
    <lineage>
        <taxon>Bacteria</taxon>
        <taxon>Bacillati</taxon>
        <taxon>Actinomycetota</taxon>
        <taxon>Actinomycetes</taxon>
        <taxon>Micrococcales</taxon>
        <taxon>Cellulomonadaceae</taxon>
        <taxon>Paraoerskovia</taxon>
    </lineage>
</organism>
<dbReference type="InterPro" id="IPR014048">
    <property type="entry name" value="MethylDNA_cys_MeTrfase_DNA-bd"/>
</dbReference>
<dbReference type="CDD" id="cd06445">
    <property type="entry name" value="ATase"/>
    <property type="match status" value="1"/>
</dbReference>
<dbReference type="OrthoDB" id="9802228at2"/>
<dbReference type="Pfam" id="PF01035">
    <property type="entry name" value="DNA_binding_1"/>
    <property type="match status" value="1"/>
</dbReference>
<protein>
    <submittedName>
        <fullName evidence="8">Methylated-DNA-[protein]-cysteine S-methyltransferase</fullName>
    </submittedName>
</protein>
<dbReference type="AlphaFoldDB" id="A0A1H1LW05"/>
<gene>
    <name evidence="8" type="ORF">SAMN04489860_0045</name>
</gene>
<evidence type="ECO:0000256" key="5">
    <source>
        <dbReference type="ARBA" id="ARBA00023204"/>
    </source>
</evidence>
<keyword evidence="4" id="KW-0227">DNA damage</keyword>
<dbReference type="InterPro" id="IPR036217">
    <property type="entry name" value="MethylDNA_cys_MeTrfase_DNAb"/>
</dbReference>
<dbReference type="Gene3D" id="1.10.10.10">
    <property type="entry name" value="Winged helix-like DNA-binding domain superfamily/Winged helix DNA-binding domain"/>
    <property type="match status" value="1"/>
</dbReference>
<keyword evidence="9" id="KW-1185">Reference proteome</keyword>
<dbReference type="NCBIfam" id="TIGR00589">
    <property type="entry name" value="ogt"/>
    <property type="match status" value="1"/>
</dbReference>
<accession>A0A1H1LW05</accession>
<dbReference type="GO" id="GO:0032259">
    <property type="term" value="P:methylation"/>
    <property type="evidence" value="ECO:0007669"/>
    <property type="project" value="UniProtKB-KW"/>
</dbReference>
<dbReference type="EMBL" id="LT629776">
    <property type="protein sequence ID" value="SDR78577.1"/>
    <property type="molecule type" value="Genomic_DNA"/>
</dbReference>
<evidence type="ECO:0000256" key="6">
    <source>
        <dbReference type="ARBA" id="ARBA00049348"/>
    </source>
</evidence>
<evidence type="ECO:0000256" key="4">
    <source>
        <dbReference type="ARBA" id="ARBA00022763"/>
    </source>
</evidence>
<dbReference type="GO" id="GO:0003908">
    <property type="term" value="F:methylated-DNA-[protein]-cysteine S-methyltransferase activity"/>
    <property type="evidence" value="ECO:0007669"/>
    <property type="project" value="UniProtKB-EC"/>
</dbReference>
<evidence type="ECO:0000256" key="1">
    <source>
        <dbReference type="ARBA" id="ARBA00001286"/>
    </source>
</evidence>